<feature type="region of interest" description="Disordered" evidence="4">
    <location>
        <begin position="63"/>
        <end position="89"/>
    </location>
</feature>
<dbReference type="EMBL" id="JAKOGI010000002">
    <property type="protein sequence ID" value="KAJ8452809.1"/>
    <property type="molecule type" value="Genomic_DNA"/>
</dbReference>
<evidence type="ECO:0000259" key="5">
    <source>
        <dbReference type="PROSITE" id="PS01031"/>
    </source>
</evidence>
<dbReference type="Gene3D" id="2.60.40.790">
    <property type="match status" value="1"/>
</dbReference>
<protein>
    <recommendedName>
        <fullName evidence="5">SHSP domain-containing protein</fullName>
    </recommendedName>
</protein>
<keyword evidence="1" id="KW-0346">Stress response</keyword>
<dbReference type="InterPro" id="IPR044587">
    <property type="entry name" value="HSP21-like"/>
</dbReference>
<organism evidence="6 7">
    <name type="scientific">Carnegiea gigantea</name>
    <dbReference type="NCBI Taxonomy" id="171969"/>
    <lineage>
        <taxon>Eukaryota</taxon>
        <taxon>Viridiplantae</taxon>
        <taxon>Streptophyta</taxon>
        <taxon>Embryophyta</taxon>
        <taxon>Tracheophyta</taxon>
        <taxon>Spermatophyta</taxon>
        <taxon>Magnoliopsida</taxon>
        <taxon>eudicotyledons</taxon>
        <taxon>Gunneridae</taxon>
        <taxon>Pentapetalae</taxon>
        <taxon>Caryophyllales</taxon>
        <taxon>Cactineae</taxon>
        <taxon>Cactaceae</taxon>
        <taxon>Cactoideae</taxon>
        <taxon>Echinocereeae</taxon>
        <taxon>Carnegiea</taxon>
    </lineage>
</organism>
<dbReference type="PANTHER" id="PTHR46733">
    <property type="entry name" value="26.5 KDA HEAT SHOCK PROTEIN, MITOCHONDRIAL"/>
    <property type="match status" value="1"/>
</dbReference>
<feature type="compositionally biased region" description="Low complexity" evidence="4">
    <location>
        <begin position="63"/>
        <end position="73"/>
    </location>
</feature>
<reference evidence="6" key="1">
    <citation type="submission" date="2022-04" db="EMBL/GenBank/DDBJ databases">
        <title>Carnegiea gigantea Genome sequencing and assembly v2.</title>
        <authorList>
            <person name="Copetti D."/>
            <person name="Sanderson M.J."/>
            <person name="Burquez A."/>
            <person name="Wojciechowski M.F."/>
        </authorList>
    </citation>
    <scope>NUCLEOTIDE SEQUENCE</scope>
    <source>
        <strain evidence="6">SGP5-SGP5p</strain>
        <tissue evidence="6">Aerial part</tissue>
    </source>
</reference>
<dbReference type="Proteomes" id="UP001153076">
    <property type="component" value="Unassembled WGS sequence"/>
</dbReference>
<gene>
    <name evidence="6" type="ORF">Cgig2_014572</name>
</gene>
<evidence type="ECO:0000256" key="4">
    <source>
        <dbReference type="SAM" id="MobiDB-lite"/>
    </source>
</evidence>
<dbReference type="CDD" id="cd06464">
    <property type="entry name" value="ACD_sHsps-like"/>
    <property type="match status" value="1"/>
</dbReference>
<name>A0A9Q1L013_9CARY</name>
<evidence type="ECO:0000256" key="3">
    <source>
        <dbReference type="RuleBase" id="RU003616"/>
    </source>
</evidence>
<sequence>MALARVALKNLRQRASQSAPAACKNYLLVPHFNGNYAAGAQVEGLGVAQGQGKSYSMLQNFASKSSSSSSSSSEGKEAGTRSDRSRWRSLLPRRLRQPSLWRRDTRDPFVPDDNDTPLQPIVVKIKETDDSYKVMYDVPGLTKDELKVTVADGVLRVQGERKVEDEDEAKEDEDSVSYGYVNSSIVLPDDAKVEDIKAELKDGVLAITIPKTESHAKGVKEVKIN</sequence>
<dbReference type="GO" id="GO:0009408">
    <property type="term" value="P:response to heat"/>
    <property type="evidence" value="ECO:0007669"/>
    <property type="project" value="InterPro"/>
</dbReference>
<dbReference type="PROSITE" id="PS01031">
    <property type="entry name" value="SHSP"/>
    <property type="match status" value="1"/>
</dbReference>
<keyword evidence="7" id="KW-1185">Reference proteome</keyword>
<dbReference type="AlphaFoldDB" id="A0A9Q1L013"/>
<accession>A0A9Q1L013</accession>
<feature type="compositionally biased region" description="Basic and acidic residues" evidence="4">
    <location>
        <begin position="74"/>
        <end position="86"/>
    </location>
</feature>
<dbReference type="InterPro" id="IPR008978">
    <property type="entry name" value="HSP20-like_chaperone"/>
</dbReference>
<evidence type="ECO:0000313" key="6">
    <source>
        <dbReference type="EMBL" id="KAJ8452809.1"/>
    </source>
</evidence>
<evidence type="ECO:0000256" key="2">
    <source>
        <dbReference type="PROSITE-ProRule" id="PRU00285"/>
    </source>
</evidence>
<dbReference type="OrthoDB" id="1431247at2759"/>
<evidence type="ECO:0000313" key="7">
    <source>
        <dbReference type="Proteomes" id="UP001153076"/>
    </source>
</evidence>
<dbReference type="SUPFAM" id="SSF49764">
    <property type="entry name" value="HSP20-like chaperones"/>
    <property type="match status" value="1"/>
</dbReference>
<comment type="caution">
    <text evidence="6">The sequence shown here is derived from an EMBL/GenBank/DDBJ whole genome shotgun (WGS) entry which is preliminary data.</text>
</comment>
<dbReference type="PANTHER" id="PTHR46733:SF3">
    <property type="entry name" value="26.5 KDA HEAT SHOCK PROTEIN, MITOCHONDRIAL"/>
    <property type="match status" value="1"/>
</dbReference>
<comment type="similarity">
    <text evidence="2 3">Belongs to the small heat shock protein (HSP20) family.</text>
</comment>
<evidence type="ECO:0000256" key="1">
    <source>
        <dbReference type="ARBA" id="ARBA00023016"/>
    </source>
</evidence>
<dbReference type="Pfam" id="PF00011">
    <property type="entry name" value="HSP20"/>
    <property type="match status" value="1"/>
</dbReference>
<proteinExistence type="inferred from homology"/>
<feature type="domain" description="SHSP" evidence="5">
    <location>
        <begin position="113"/>
        <end position="225"/>
    </location>
</feature>
<dbReference type="InterPro" id="IPR002068">
    <property type="entry name" value="A-crystallin/Hsp20_dom"/>
</dbReference>